<dbReference type="CDD" id="cd00077">
    <property type="entry name" value="HDc"/>
    <property type="match status" value="1"/>
</dbReference>
<evidence type="ECO:0000256" key="1">
    <source>
        <dbReference type="SAM" id="Phobius"/>
    </source>
</evidence>
<dbReference type="SMART" id="SM00471">
    <property type="entry name" value="HDc"/>
    <property type="match status" value="1"/>
</dbReference>
<feature type="domain" description="HD" evidence="2">
    <location>
        <begin position="645"/>
        <end position="758"/>
    </location>
</feature>
<evidence type="ECO:0000313" key="4">
    <source>
        <dbReference type="Proteomes" id="UP000746471"/>
    </source>
</evidence>
<name>A0ABS5PNB4_9FIRM</name>
<sequence length="809" mass="93389">MKAEKSRLITSIIKYTAIGLIVMLYGFFVLSRSFIPQKSDDLLQTNYTDHIQHEVEHFQEDMLMINNLIVDTFEMKDDVQISQALTTFRNFNHMIKNIHVISSQRIQIYDNEKMTATYVNSEDWMDRATVNGHISAPYLDPISMKDIISISYKIETSNDVDIITYDVSIDDIIVYFSNITEKTFLLSFNDGQRLYDTNGIVTDTTISEATNAIPFKLLDESYQLIYLSEDPYETIYAVLSGIPIVLLTVSIILGFLTYVITHFYNAIDRFFEQIDIVEKQSSFTDLKMIKTLFHQVKFKLKEMERERAVLEKIQYTEWVEVQENRDMLAELGVQIEKCRDEIASNHRQLTAISNVTPSLVWIADSEDRITFVNTQLRQHLIEAGAQTIKLSDLLMDIDTGSRLLKKRDYNKIKLKLKQVNGGEALLGKTKRIFFNNTLQAILFATNTSNFDSKMHYNYLRKSRDLHFINEVTKIINNNVSMDQTLQEVMDKVAFLGNFNACTIRLMSDTQTLDKTAAAGYSVEHLYEDNLPFHGTHMGVAYAENRMIVINTENDMEFEEMQIAQILNNGRSIVYLPLSNFDKSFGVMAIISDLPFNSDILVMLESIAINVTISLEKLVLYDQLKANYFKTVEAFVNATEIKSDRFSGHSRRVAEICNAIAERLFLSKTEAEEIFIAGLLHDVGKLAFQDDSLEYFNDVEVHGEIGMKMVENVGLSKEILEGIAYHHMNFDWKHQDDEKMHEQPYYAQIIRIANDFDVFVYKHKNPFEFEGFFEHCKAMSGSVYAPQIFNVLKDIVFNQSEKIERIYQTS</sequence>
<evidence type="ECO:0000259" key="2">
    <source>
        <dbReference type="PROSITE" id="PS51831"/>
    </source>
</evidence>
<protein>
    <submittedName>
        <fullName evidence="3">HD domain-containing protein</fullName>
    </submittedName>
</protein>
<gene>
    <name evidence="3" type="ORF">KHM83_07625</name>
</gene>
<organism evidence="3 4">
    <name type="scientific">Fusibacter paucivorans</name>
    <dbReference type="NCBI Taxonomy" id="76009"/>
    <lineage>
        <taxon>Bacteria</taxon>
        <taxon>Bacillati</taxon>
        <taxon>Bacillota</taxon>
        <taxon>Clostridia</taxon>
        <taxon>Eubacteriales</taxon>
        <taxon>Eubacteriales Family XII. Incertae Sedis</taxon>
        <taxon>Fusibacter</taxon>
    </lineage>
</organism>
<dbReference type="SUPFAM" id="SSF55781">
    <property type="entry name" value="GAF domain-like"/>
    <property type="match status" value="1"/>
</dbReference>
<dbReference type="Pfam" id="PF01966">
    <property type="entry name" value="HD"/>
    <property type="match status" value="1"/>
</dbReference>
<dbReference type="InterPro" id="IPR003018">
    <property type="entry name" value="GAF"/>
</dbReference>
<dbReference type="Proteomes" id="UP000746471">
    <property type="component" value="Unassembled WGS sequence"/>
</dbReference>
<keyword evidence="1" id="KW-0472">Membrane</keyword>
<dbReference type="InterPro" id="IPR052020">
    <property type="entry name" value="Cyclic_di-GMP/3'3'-cGAMP_PDE"/>
</dbReference>
<dbReference type="InterPro" id="IPR006675">
    <property type="entry name" value="HDIG_dom"/>
</dbReference>
<evidence type="ECO:0000313" key="3">
    <source>
        <dbReference type="EMBL" id="MBS7526541.1"/>
    </source>
</evidence>
<dbReference type="InterPro" id="IPR003607">
    <property type="entry name" value="HD/PDEase_dom"/>
</dbReference>
<keyword evidence="1" id="KW-1133">Transmembrane helix</keyword>
<dbReference type="InterPro" id="IPR029016">
    <property type="entry name" value="GAF-like_dom_sf"/>
</dbReference>
<dbReference type="EMBL" id="JAHBCL010000011">
    <property type="protein sequence ID" value="MBS7526541.1"/>
    <property type="molecule type" value="Genomic_DNA"/>
</dbReference>
<dbReference type="InterPro" id="IPR006674">
    <property type="entry name" value="HD_domain"/>
</dbReference>
<keyword evidence="4" id="KW-1185">Reference proteome</keyword>
<dbReference type="Gene3D" id="3.30.450.40">
    <property type="match status" value="1"/>
</dbReference>
<dbReference type="PROSITE" id="PS51831">
    <property type="entry name" value="HD"/>
    <property type="match status" value="1"/>
</dbReference>
<dbReference type="RefSeq" id="WP_213236403.1">
    <property type="nucleotide sequence ID" value="NZ_JAHBCL010000011.1"/>
</dbReference>
<accession>A0ABS5PNB4</accession>
<feature type="transmembrane region" description="Helical" evidence="1">
    <location>
        <begin position="12"/>
        <end position="30"/>
    </location>
</feature>
<reference evidence="3 4" key="1">
    <citation type="submission" date="2021-05" db="EMBL/GenBank/DDBJ databases">
        <title>Fusibacter ferrireducens sp. nov., an anaerobic, sulfur- and Fe-reducing bacterium isolated from the mangrove sediment.</title>
        <authorList>
            <person name="Qiu D."/>
        </authorList>
    </citation>
    <scope>NUCLEOTIDE SEQUENCE [LARGE SCALE GENOMIC DNA]</scope>
    <source>
        <strain evidence="3 4">DSM 12116</strain>
    </source>
</reference>
<dbReference type="Gene3D" id="1.10.3210.10">
    <property type="entry name" value="Hypothetical protein af1432"/>
    <property type="match status" value="1"/>
</dbReference>
<comment type="caution">
    <text evidence="3">The sequence shown here is derived from an EMBL/GenBank/DDBJ whole genome shotgun (WGS) entry which is preliminary data.</text>
</comment>
<dbReference type="PANTHER" id="PTHR45228">
    <property type="entry name" value="CYCLIC DI-GMP PHOSPHODIESTERASE TM_0186-RELATED"/>
    <property type="match status" value="1"/>
</dbReference>
<dbReference type="SUPFAM" id="SSF109604">
    <property type="entry name" value="HD-domain/PDEase-like"/>
    <property type="match status" value="1"/>
</dbReference>
<dbReference type="NCBIfam" id="TIGR00277">
    <property type="entry name" value="HDIG"/>
    <property type="match status" value="1"/>
</dbReference>
<keyword evidence="1" id="KW-0812">Transmembrane</keyword>
<proteinExistence type="predicted"/>
<dbReference type="Pfam" id="PF13185">
    <property type="entry name" value="GAF_2"/>
    <property type="match status" value="1"/>
</dbReference>